<dbReference type="OrthoDB" id="708581at2"/>
<keyword evidence="3" id="KW-1185">Reference proteome</keyword>
<dbReference type="AlphaFoldDB" id="A0A363NTX8"/>
<gene>
    <name evidence="2" type="ORF">DCO56_12725</name>
</gene>
<sequence length="135" mass="15867">MINMYNSDEWPYMITKVYRVAEQIIQSQLETGKSVQFALELSNELKTDYQELNRLFLARCDMSLEAIFLKQIVEKVKELLVYTEQPLSQIAKALGYETSNDLSEQLMHYTGLTSAHFKRIRKIKLENISRQQNKI</sequence>
<comment type="caution">
    <text evidence="2">The sequence shown here is derived from an EMBL/GenBank/DDBJ whole genome shotgun (WGS) entry which is preliminary data.</text>
</comment>
<dbReference type="Pfam" id="PF12833">
    <property type="entry name" value="HTH_18"/>
    <property type="match status" value="1"/>
</dbReference>
<protein>
    <recommendedName>
        <fullName evidence="1">HTH araC/xylS-type domain-containing protein</fullName>
    </recommendedName>
</protein>
<evidence type="ECO:0000259" key="1">
    <source>
        <dbReference type="PROSITE" id="PS01124"/>
    </source>
</evidence>
<dbReference type="Gene3D" id="1.10.10.60">
    <property type="entry name" value="Homeodomain-like"/>
    <property type="match status" value="1"/>
</dbReference>
<accession>A0A363NTX8</accession>
<reference evidence="2 3" key="1">
    <citation type="submission" date="2018-04" db="EMBL/GenBank/DDBJ databases">
        <title>Sphingobacterium sp. M46 Genome.</title>
        <authorList>
            <person name="Cheng J."/>
            <person name="Li Y."/>
        </authorList>
    </citation>
    <scope>NUCLEOTIDE SEQUENCE [LARGE SCALE GENOMIC DNA]</scope>
    <source>
        <strain evidence="2 3">M46</strain>
    </source>
</reference>
<evidence type="ECO:0000313" key="2">
    <source>
        <dbReference type="EMBL" id="PUV24217.1"/>
    </source>
</evidence>
<dbReference type="Proteomes" id="UP000250831">
    <property type="component" value="Unassembled WGS sequence"/>
</dbReference>
<proteinExistence type="predicted"/>
<feature type="domain" description="HTH araC/xylS-type" evidence="1">
    <location>
        <begin position="19"/>
        <end position="120"/>
    </location>
</feature>
<evidence type="ECO:0000313" key="3">
    <source>
        <dbReference type="Proteomes" id="UP000250831"/>
    </source>
</evidence>
<dbReference type="GO" id="GO:0043565">
    <property type="term" value="F:sequence-specific DNA binding"/>
    <property type="evidence" value="ECO:0007669"/>
    <property type="project" value="InterPro"/>
</dbReference>
<dbReference type="GO" id="GO:0003700">
    <property type="term" value="F:DNA-binding transcription factor activity"/>
    <property type="evidence" value="ECO:0007669"/>
    <property type="project" value="InterPro"/>
</dbReference>
<name>A0A363NTX8_9SPHI</name>
<dbReference type="InterPro" id="IPR018060">
    <property type="entry name" value="HTH_AraC"/>
</dbReference>
<organism evidence="2 3">
    <name type="scientific">Sphingobacterium athyrii</name>
    <dbReference type="NCBI Taxonomy" id="2152717"/>
    <lineage>
        <taxon>Bacteria</taxon>
        <taxon>Pseudomonadati</taxon>
        <taxon>Bacteroidota</taxon>
        <taxon>Sphingobacteriia</taxon>
        <taxon>Sphingobacteriales</taxon>
        <taxon>Sphingobacteriaceae</taxon>
        <taxon>Sphingobacterium</taxon>
    </lineage>
</organism>
<dbReference type="EMBL" id="QCXX01000003">
    <property type="protein sequence ID" value="PUV24217.1"/>
    <property type="molecule type" value="Genomic_DNA"/>
</dbReference>
<dbReference type="PROSITE" id="PS01124">
    <property type="entry name" value="HTH_ARAC_FAMILY_2"/>
    <property type="match status" value="1"/>
</dbReference>